<dbReference type="InterPro" id="IPR025388">
    <property type="entry name" value="Alginate_export_dom"/>
</dbReference>
<dbReference type="RefSeq" id="WP_346783318.1">
    <property type="nucleotide sequence ID" value="NZ_JBDLBR010000001.1"/>
</dbReference>
<feature type="domain" description="Alginate export" evidence="2">
    <location>
        <begin position="40"/>
        <end position="178"/>
    </location>
</feature>
<comment type="caution">
    <text evidence="3">The sequence shown here is derived from an EMBL/GenBank/DDBJ whole genome shotgun (WGS) entry which is preliminary data.</text>
</comment>
<evidence type="ECO:0000259" key="2">
    <source>
        <dbReference type="Pfam" id="PF13372"/>
    </source>
</evidence>
<dbReference type="Pfam" id="PF13372">
    <property type="entry name" value="Alginate_exp"/>
    <property type="match status" value="1"/>
</dbReference>
<proteinExistence type="predicted"/>
<dbReference type="Gene3D" id="2.40.160.10">
    <property type="entry name" value="Porin"/>
    <property type="match status" value="1"/>
</dbReference>
<feature type="signal peptide" evidence="1">
    <location>
        <begin position="1"/>
        <end position="26"/>
    </location>
</feature>
<keyword evidence="4" id="KW-1185">Reference proteome</keyword>
<sequence length="408" mass="43807">MFVTRPLIAKLFAATSLTLIAAPAFAKVGDPIPLGEDATLDLQLSTRLRYEVVDQANLPDDAEALTFRARLGAELALGDFKALVEGEGTAALSDRYNDTLAFNGVEPYPVVADPENLELNRLQVSYLKDGNGLTVGRQRINLGNQRFVGSVGWRQNEQTFDAVRGQFKSGVFSADATYAISQRTIFGVDSPNEFFDGDLILLNAGIDTTSLDATAFAYVIDYDSRAAMASETYGLIASYNHTFGPGVSAKLTGSYASQTDTGINPVDYQADYILAEASGTVAGFTLLASYEELGSDGGRAAFQTPLATAHAFQGWADLFLTTPANGVVDYQVSLKKSVTLPALGAVSAQVAYHQFDSAFGNLDYGSEWDASLGFRLGAVNLLAKFADYNADQFGNDVQKVWLQAEWGF</sequence>
<evidence type="ECO:0000313" key="4">
    <source>
        <dbReference type="Proteomes" id="UP001484535"/>
    </source>
</evidence>
<evidence type="ECO:0000313" key="3">
    <source>
        <dbReference type="EMBL" id="MEN7535858.1"/>
    </source>
</evidence>
<protein>
    <submittedName>
        <fullName evidence="3">Alginate export family protein</fullName>
    </submittedName>
</protein>
<evidence type="ECO:0000256" key="1">
    <source>
        <dbReference type="SAM" id="SignalP"/>
    </source>
</evidence>
<organism evidence="3 4">
    <name type="scientific">Aurantiacibacter flavus</name>
    <dbReference type="NCBI Taxonomy" id="3145232"/>
    <lineage>
        <taxon>Bacteria</taxon>
        <taxon>Pseudomonadati</taxon>
        <taxon>Pseudomonadota</taxon>
        <taxon>Alphaproteobacteria</taxon>
        <taxon>Sphingomonadales</taxon>
        <taxon>Erythrobacteraceae</taxon>
        <taxon>Aurantiacibacter</taxon>
    </lineage>
</organism>
<dbReference type="EMBL" id="JBDLBR010000001">
    <property type="protein sequence ID" value="MEN7535858.1"/>
    <property type="molecule type" value="Genomic_DNA"/>
</dbReference>
<dbReference type="InterPro" id="IPR023614">
    <property type="entry name" value="Porin_dom_sf"/>
</dbReference>
<feature type="chain" id="PRO_5047182267" evidence="1">
    <location>
        <begin position="27"/>
        <end position="408"/>
    </location>
</feature>
<reference evidence="3 4" key="1">
    <citation type="submission" date="2024-05" db="EMBL/GenBank/DDBJ databases">
        <authorList>
            <person name="Park S."/>
        </authorList>
    </citation>
    <scope>NUCLEOTIDE SEQUENCE [LARGE SCALE GENOMIC DNA]</scope>
    <source>
        <strain evidence="3 4">DGU5</strain>
    </source>
</reference>
<name>A0ABV0CSL2_9SPHN</name>
<gene>
    <name evidence="3" type="ORF">ABDJ38_01545</name>
</gene>
<dbReference type="Proteomes" id="UP001484535">
    <property type="component" value="Unassembled WGS sequence"/>
</dbReference>
<keyword evidence="1" id="KW-0732">Signal</keyword>
<accession>A0ABV0CSL2</accession>